<dbReference type="SUPFAM" id="SSF53756">
    <property type="entry name" value="UDP-Glycosyltransferase/glycogen phosphorylase"/>
    <property type="match status" value="1"/>
</dbReference>
<proteinExistence type="inferred from homology"/>
<dbReference type="EMBL" id="KN732589">
    <property type="protein sequence ID" value="KIH58894.1"/>
    <property type="molecule type" value="Genomic_DNA"/>
</dbReference>
<dbReference type="EC" id="2.4.1.11" evidence="7"/>
<evidence type="ECO:0000256" key="5">
    <source>
        <dbReference type="ARBA" id="ARBA00023056"/>
    </source>
</evidence>
<dbReference type="Gene3D" id="6.10.260.10">
    <property type="match status" value="1"/>
</dbReference>
<accession>A0A0C2GJ77</accession>
<dbReference type="InterPro" id="IPR008631">
    <property type="entry name" value="Glycogen_synth"/>
</dbReference>
<evidence type="ECO:0000256" key="1">
    <source>
        <dbReference type="ARBA" id="ARBA00004964"/>
    </source>
</evidence>
<keyword evidence="9" id="KW-1185">Reference proteome</keyword>
<evidence type="ECO:0000256" key="3">
    <source>
        <dbReference type="ARBA" id="ARBA00022676"/>
    </source>
</evidence>
<dbReference type="AlphaFoldDB" id="A0A0C2GJ77"/>
<gene>
    <name evidence="8" type="ORF">ANCDUO_10891</name>
</gene>
<keyword evidence="5 7" id="KW-0320">Glycogen biosynthesis</keyword>
<dbReference type="PANTHER" id="PTHR10176">
    <property type="entry name" value="GLYCOGEN SYNTHASE"/>
    <property type="match status" value="1"/>
</dbReference>
<reference evidence="8 9" key="1">
    <citation type="submission" date="2013-12" db="EMBL/GenBank/DDBJ databases">
        <title>Draft genome of the parsitic nematode Ancylostoma duodenale.</title>
        <authorList>
            <person name="Mitreva M."/>
        </authorList>
    </citation>
    <scope>NUCLEOTIDE SEQUENCE [LARGE SCALE GENOMIC DNA]</scope>
    <source>
        <strain evidence="8 9">Zhejiang</strain>
    </source>
</reference>
<dbReference type="Proteomes" id="UP000054047">
    <property type="component" value="Unassembled WGS sequence"/>
</dbReference>
<organism evidence="8 9">
    <name type="scientific">Ancylostoma duodenale</name>
    <dbReference type="NCBI Taxonomy" id="51022"/>
    <lineage>
        <taxon>Eukaryota</taxon>
        <taxon>Metazoa</taxon>
        <taxon>Ecdysozoa</taxon>
        <taxon>Nematoda</taxon>
        <taxon>Chromadorea</taxon>
        <taxon>Rhabditida</taxon>
        <taxon>Rhabditina</taxon>
        <taxon>Rhabditomorpha</taxon>
        <taxon>Strongyloidea</taxon>
        <taxon>Ancylostomatidae</taxon>
        <taxon>Ancylostomatinae</taxon>
        <taxon>Ancylostoma</taxon>
    </lineage>
</organism>
<evidence type="ECO:0000256" key="7">
    <source>
        <dbReference type="RuleBase" id="RU363104"/>
    </source>
</evidence>
<evidence type="ECO:0000313" key="9">
    <source>
        <dbReference type="Proteomes" id="UP000054047"/>
    </source>
</evidence>
<dbReference type="PANTHER" id="PTHR10176:SF3">
    <property type="entry name" value="GLYCOGEN [STARCH] SYNTHASE"/>
    <property type="match status" value="1"/>
</dbReference>
<dbReference type="GO" id="GO:0005978">
    <property type="term" value="P:glycogen biosynthetic process"/>
    <property type="evidence" value="ECO:0007669"/>
    <property type="project" value="UniProtKB-UniPathway"/>
</dbReference>
<comment type="function">
    <text evidence="7">Transfers the glycosyl residue from UDP-Glc to the non-reducing end of alpha-1,4-glucan.</text>
</comment>
<evidence type="ECO:0000256" key="4">
    <source>
        <dbReference type="ARBA" id="ARBA00022679"/>
    </source>
</evidence>
<name>A0A0C2GJ77_9BILA</name>
<sequence>LPQQRSKKRTDDARSVFQNLHSLAKEKIHNFIRGHFHGHLDFDLDKTLYLFTAGRYEFSNKGGDLFIESLARLNHYLQTTSDPRHKGVTVVAFIIYPAPANSFNVESLKGQAVTKQLKEAVDRIKITCTESIGQRMFDVCLQGHLPDGQDLLSPADKVLVLVCSWPVYGNLTSPPFTQRTRRFWDGICALEGAISTTISDRSISTRRPENDERVLCSSTAGDVACLQDASRSHTLLQIYHQYCLERAACHSAHIFTTVSEITGLEAEHLLKRKPDILTPNGLNVVKFAALHEFQNLHSLAKEKIHNFIRGHFHGHLDFDLDKTLYLFTAGRYEFSNKGGDLFIESLARLNHYLQTTSDPRHKGVTVVAFIIYPAPANSFNVESLKGQAVTKQLKEAVDRIKESIGQRMFDVCLQGHLPDGQDLLSPADKVLLKRCIMATEKYDLPPICTHNMIRGDDQVLSALRRTRLVNNRTDRVKEHVEDPSSYGIYVVDRRFKNAEESVRQLAQIM</sequence>
<evidence type="ECO:0000313" key="8">
    <source>
        <dbReference type="EMBL" id="KIH58894.1"/>
    </source>
</evidence>
<comment type="catalytic activity">
    <reaction evidence="6">
        <text>[(1-&gt;4)-alpha-D-glucosyl](n) + UDP-alpha-D-glucose = [(1-&gt;4)-alpha-D-glucosyl](n+1) + UDP + H(+)</text>
        <dbReference type="Rhea" id="RHEA:18549"/>
        <dbReference type="Rhea" id="RHEA-COMP:9584"/>
        <dbReference type="Rhea" id="RHEA-COMP:9587"/>
        <dbReference type="ChEBI" id="CHEBI:15378"/>
        <dbReference type="ChEBI" id="CHEBI:15444"/>
        <dbReference type="ChEBI" id="CHEBI:58223"/>
        <dbReference type="ChEBI" id="CHEBI:58885"/>
        <dbReference type="EC" id="2.4.1.11"/>
    </reaction>
    <physiologicalReaction direction="left-to-right" evidence="6">
        <dbReference type="Rhea" id="RHEA:18550"/>
    </physiologicalReaction>
</comment>
<dbReference type="GO" id="GO:0005737">
    <property type="term" value="C:cytoplasm"/>
    <property type="evidence" value="ECO:0007669"/>
    <property type="project" value="TreeGrafter"/>
</dbReference>
<comment type="similarity">
    <text evidence="2 7">Belongs to the glycosyltransferase 3 family.</text>
</comment>
<dbReference type="Gene3D" id="3.40.50.2000">
    <property type="entry name" value="Glycogen Phosphorylase B"/>
    <property type="match status" value="2"/>
</dbReference>
<comment type="pathway">
    <text evidence="1 7">Glycan biosynthesis; glycogen biosynthesis.</text>
</comment>
<protein>
    <recommendedName>
        <fullName evidence="7">Glycogen [starch] synthase</fullName>
        <ecNumber evidence="7">2.4.1.11</ecNumber>
    </recommendedName>
</protein>
<dbReference type="UniPathway" id="UPA00164"/>
<evidence type="ECO:0000256" key="6">
    <source>
        <dbReference type="ARBA" id="ARBA00047345"/>
    </source>
</evidence>
<dbReference type="Pfam" id="PF05693">
    <property type="entry name" value="Glycogen_syn"/>
    <property type="match status" value="2"/>
</dbReference>
<dbReference type="OrthoDB" id="6335297at2759"/>
<keyword evidence="3 7" id="KW-0328">Glycosyltransferase</keyword>
<dbReference type="GO" id="GO:0004373">
    <property type="term" value="F:alpha-1,4-glucan glucosyltransferase (UDP-glucose donor) activity"/>
    <property type="evidence" value="ECO:0007669"/>
    <property type="project" value="UniProtKB-EC"/>
</dbReference>
<keyword evidence="4 7" id="KW-0808">Transferase</keyword>
<feature type="non-terminal residue" evidence="8">
    <location>
        <position position="1"/>
    </location>
</feature>
<evidence type="ECO:0000256" key="2">
    <source>
        <dbReference type="ARBA" id="ARBA00010686"/>
    </source>
</evidence>